<accession>A0A2T2WRZ3</accession>
<proteinExistence type="inferred from homology"/>
<dbReference type="Pfam" id="PF09704">
    <property type="entry name" value="Cas_Cas5d"/>
    <property type="match status" value="1"/>
</dbReference>
<keyword evidence="2" id="KW-0694">RNA-binding</keyword>
<keyword evidence="2" id="KW-0540">Nuclease</keyword>
<dbReference type="GO" id="GO:0004519">
    <property type="term" value="F:endonuclease activity"/>
    <property type="evidence" value="ECO:0007669"/>
    <property type="project" value="UniProtKB-UniRule"/>
</dbReference>
<name>A0A2T2WRZ3_SULTH</name>
<dbReference type="GO" id="GO:0051607">
    <property type="term" value="P:defense response to virus"/>
    <property type="evidence" value="ECO:0007669"/>
    <property type="project" value="UniProtKB-UniRule"/>
</dbReference>
<keyword evidence="2" id="KW-0255">Endonuclease</keyword>
<organism evidence="3 4">
    <name type="scientific">Sulfobacillus thermosulfidooxidans</name>
    <dbReference type="NCBI Taxonomy" id="28034"/>
    <lineage>
        <taxon>Bacteria</taxon>
        <taxon>Bacillati</taxon>
        <taxon>Bacillota</taxon>
        <taxon>Clostridia</taxon>
        <taxon>Eubacteriales</taxon>
        <taxon>Clostridiales Family XVII. Incertae Sedis</taxon>
        <taxon>Sulfobacillus</taxon>
    </lineage>
</organism>
<dbReference type="Proteomes" id="UP000242705">
    <property type="component" value="Unassembled WGS sequence"/>
</dbReference>
<comment type="caution">
    <text evidence="3">The sequence shown here is derived from an EMBL/GenBank/DDBJ whole genome shotgun (WGS) entry which is preliminary data.</text>
</comment>
<dbReference type="Gene3D" id="3.30.70.2660">
    <property type="match status" value="1"/>
</dbReference>
<dbReference type="GO" id="GO:0016787">
    <property type="term" value="F:hydrolase activity"/>
    <property type="evidence" value="ECO:0007669"/>
    <property type="project" value="UniProtKB-KW"/>
</dbReference>
<evidence type="ECO:0000256" key="1">
    <source>
        <dbReference type="ARBA" id="ARBA00023118"/>
    </source>
</evidence>
<dbReference type="PIRSF" id="PIRSF029950">
    <property type="entry name" value="Cas_CT1134"/>
    <property type="match status" value="1"/>
</dbReference>
<evidence type="ECO:0000256" key="2">
    <source>
        <dbReference type="PIRNR" id="PIRNR029950"/>
    </source>
</evidence>
<dbReference type="InterPro" id="IPR013422">
    <property type="entry name" value="CRISPR-assoc_prot_Cas5_N"/>
</dbReference>
<protein>
    <recommendedName>
        <fullName evidence="2">pre-crRNA processing endonuclease</fullName>
        <ecNumber evidence="2">3.1.-.-</ecNumber>
    </recommendedName>
</protein>
<dbReference type="NCBIfam" id="TIGR01876">
    <property type="entry name" value="cas_Cas5d"/>
    <property type="match status" value="1"/>
</dbReference>
<dbReference type="AlphaFoldDB" id="A0A2T2WRZ3"/>
<keyword evidence="2" id="KW-0378">Hydrolase</keyword>
<keyword evidence="1 2" id="KW-0051">Antiviral defense</keyword>
<evidence type="ECO:0000313" key="3">
    <source>
        <dbReference type="EMBL" id="PSR25007.1"/>
    </source>
</evidence>
<comment type="function">
    <text evidence="2">CRISPR (clustered regularly interspaced short palindromic repeat) is an adaptive immune system that provides protection against mobile genetic elements (viruses, transposable elements and conjugative plasmids). CRISPR clusters contain spacers, sequences complementary to antecedent mobile elements, and target invading nucleic acids. CRISPR clusters are transcribed and processed into CRISPR RNA (crRNA).</text>
</comment>
<dbReference type="GO" id="GO:0003723">
    <property type="term" value="F:RNA binding"/>
    <property type="evidence" value="ECO:0007669"/>
    <property type="project" value="UniProtKB-UniRule"/>
</dbReference>
<dbReference type="InterPro" id="IPR021124">
    <property type="entry name" value="CRISPR-assoc_prot_Cas5"/>
</dbReference>
<gene>
    <name evidence="3" type="primary">cas5c</name>
    <name evidence="3" type="ORF">C7B47_13430</name>
</gene>
<dbReference type="EC" id="3.1.-.-" evidence="2"/>
<dbReference type="NCBIfam" id="TIGR02593">
    <property type="entry name" value="CRISPR_cas5"/>
    <property type="match status" value="1"/>
</dbReference>
<dbReference type="InterPro" id="IPR010155">
    <property type="entry name" value="CRISPR-assoc_prot_Cas5d"/>
</dbReference>
<reference evidence="3 4" key="1">
    <citation type="journal article" date="2014" name="BMC Genomics">
        <title>Comparison of environmental and isolate Sulfobacillus genomes reveals diverse carbon, sulfur, nitrogen, and hydrogen metabolisms.</title>
        <authorList>
            <person name="Justice N.B."/>
            <person name="Norman A."/>
            <person name="Brown C.T."/>
            <person name="Singh A."/>
            <person name="Thomas B.C."/>
            <person name="Banfield J.F."/>
        </authorList>
    </citation>
    <scope>NUCLEOTIDE SEQUENCE [LARGE SCALE GENOMIC DNA]</scope>
    <source>
        <strain evidence="3">AMDSBA5</strain>
    </source>
</reference>
<evidence type="ECO:0000313" key="4">
    <source>
        <dbReference type="Proteomes" id="UP000242705"/>
    </source>
</evidence>
<comment type="similarity">
    <text evidence="2">Belongs to the CRISPR-associated protein Cas5 family. Subtype I-C/Dvulg subfamily.</text>
</comment>
<dbReference type="GO" id="GO:0043571">
    <property type="term" value="P:maintenance of CRISPR repeat elements"/>
    <property type="evidence" value="ECO:0007669"/>
    <property type="project" value="UniProtKB-UniRule"/>
</dbReference>
<sequence>MGRLTGLEIWGDFACFTRPELKVERFSYPVITPSAARGIFEAVYWKPEFRWVVDRIELLTMPRWIGLRRNEVKDKAPSERTIRQWMTGKTNIEPIWADGDAFWLGTDQKGRTQRQTMALQQPHYRVFAHIEPWPGYESYQRKFEAQFERRAKHGQCIYQPYLGCREFPAYFAWVDDRVDNPVKPIALDADWGWMLYDVFSRQIPGTPEASPQIQLFRCVVRSGVVEVPHYTSEEVVSS</sequence>
<dbReference type="EMBL" id="PXYX01000038">
    <property type="protein sequence ID" value="PSR25007.1"/>
    <property type="molecule type" value="Genomic_DNA"/>
</dbReference>